<dbReference type="InterPro" id="IPR014729">
    <property type="entry name" value="Rossmann-like_a/b/a_fold"/>
</dbReference>
<keyword evidence="1" id="KW-0472">Membrane</keyword>
<dbReference type="GO" id="GO:0043164">
    <property type="term" value="P:Gram-negative-bacterium-type cell wall biogenesis"/>
    <property type="evidence" value="ECO:0007669"/>
    <property type="project" value="TreeGrafter"/>
</dbReference>
<dbReference type="Proteomes" id="UP000198725">
    <property type="component" value="Unassembled WGS sequence"/>
</dbReference>
<dbReference type="InterPro" id="IPR003848">
    <property type="entry name" value="DUF218"/>
</dbReference>
<dbReference type="PANTHER" id="PTHR30336">
    <property type="entry name" value="INNER MEMBRANE PROTEIN, PROBABLE PERMEASE"/>
    <property type="match status" value="1"/>
</dbReference>
<dbReference type="EMBL" id="FOSR01000025">
    <property type="protein sequence ID" value="SFL29116.1"/>
    <property type="molecule type" value="Genomic_DNA"/>
</dbReference>
<dbReference type="CDD" id="cd06259">
    <property type="entry name" value="YdcF-like"/>
    <property type="match status" value="1"/>
</dbReference>
<organism evidence="3 4">
    <name type="scientific">Rhodanobacter glycinis</name>
    <dbReference type="NCBI Taxonomy" id="582702"/>
    <lineage>
        <taxon>Bacteria</taxon>
        <taxon>Pseudomonadati</taxon>
        <taxon>Pseudomonadota</taxon>
        <taxon>Gammaproteobacteria</taxon>
        <taxon>Lysobacterales</taxon>
        <taxon>Rhodanobacteraceae</taxon>
        <taxon>Rhodanobacter</taxon>
    </lineage>
</organism>
<keyword evidence="1" id="KW-1133">Transmembrane helix</keyword>
<dbReference type="GO" id="GO:0005886">
    <property type="term" value="C:plasma membrane"/>
    <property type="evidence" value="ECO:0007669"/>
    <property type="project" value="TreeGrafter"/>
</dbReference>
<sequence>MVFTVLLVLLVLAGLAAWRRHPRWAWGFGGVALLLFLLVSCGPVPRWLLTRLQQPYAAMPQQDWAARNAIVLLGFGTELPQAGGAPQPSILADGRIVKAAELYHECKAAGRQCLLLVSGGDSQRHHVAEATVYGEVLRRLGVPVQDLMLETRSRSTWQNAQFSRPLLQAYGPQRVFLVSSGFHLRRSLLYFAHFGIHPVPVSGGELRARMSSWPQSWNVAVCDIALHEYAGIARYYEYNLMGWNAPSLPPLTAGK</sequence>
<proteinExistence type="predicted"/>
<name>A0A1I4GJ33_9GAMM</name>
<dbReference type="GO" id="GO:0000270">
    <property type="term" value="P:peptidoglycan metabolic process"/>
    <property type="evidence" value="ECO:0007669"/>
    <property type="project" value="TreeGrafter"/>
</dbReference>
<accession>A0A1I4GJ33</accession>
<feature type="transmembrane region" description="Helical" evidence="1">
    <location>
        <begin position="26"/>
        <end position="49"/>
    </location>
</feature>
<protein>
    <submittedName>
        <fullName evidence="3">Uncharacterized SAM-binding protein YcdF, DUF218 family</fullName>
    </submittedName>
</protein>
<dbReference type="PANTHER" id="PTHR30336:SF4">
    <property type="entry name" value="ENVELOPE BIOGENESIS FACTOR ELYC"/>
    <property type="match status" value="1"/>
</dbReference>
<evidence type="ECO:0000256" key="1">
    <source>
        <dbReference type="SAM" id="Phobius"/>
    </source>
</evidence>
<keyword evidence="4" id="KW-1185">Reference proteome</keyword>
<dbReference type="AlphaFoldDB" id="A0A1I4GJ33"/>
<evidence type="ECO:0000313" key="4">
    <source>
        <dbReference type="Proteomes" id="UP000198725"/>
    </source>
</evidence>
<dbReference type="InterPro" id="IPR051599">
    <property type="entry name" value="Cell_Envelope_Assoc"/>
</dbReference>
<dbReference type="RefSeq" id="WP_092705300.1">
    <property type="nucleotide sequence ID" value="NZ_FOSR01000025.1"/>
</dbReference>
<evidence type="ECO:0000313" key="3">
    <source>
        <dbReference type="EMBL" id="SFL29116.1"/>
    </source>
</evidence>
<dbReference type="Pfam" id="PF02698">
    <property type="entry name" value="DUF218"/>
    <property type="match status" value="1"/>
</dbReference>
<evidence type="ECO:0000259" key="2">
    <source>
        <dbReference type="Pfam" id="PF02698"/>
    </source>
</evidence>
<dbReference type="Gene3D" id="3.40.50.620">
    <property type="entry name" value="HUPs"/>
    <property type="match status" value="1"/>
</dbReference>
<feature type="domain" description="DUF218" evidence="2">
    <location>
        <begin position="69"/>
        <end position="231"/>
    </location>
</feature>
<reference evidence="4" key="1">
    <citation type="submission" date="2016-10" db="EMBL/GenBank/DDBJ databases">
        <authorList>
            <person name="Varghese N."/>
            <person name="Submissions S."/>
        </authorList>
    </citation>
    <scope>NUCLEOTIDE SEQUENCE [LARGE SCALE GENOMIC DNA]</scope>
    <source>
        <strain evidence="4">MO64</strain>
    </source>
</reference>
<gene>
    <name evidence="3" type="ORF">SAMN05192579_12521</name>
</gene>
<keyword evidence="1" id="KW-0812">Transmembrane</keyword>